<dbReference type="Proteomes" id="UP000008021">
    <property type="component" value="Chromosome 3"/>
</dbReference>
<sequence>MVIVNYVSKAAIEGLRLLSELILLGEQLKCEVVQDFSNLFVGYVMAGVLSAQSLLELVSSCSLVLSENENSLIQQVLSWFQFEFQASYLPELQMPCFGILTTLSSTPLKIFLIVWHKMLQ</sequence>
<dbReference type="HOGENOM" id="CLU_2053409_0_0_1"/>
<dbReference type="EnsemblPlants" id="OMERI03G36780.1">
    <property type="protein sequence ID" value="OMERI03G36780.1"/>
    <property type="gene ID" value="OMERI03G36780"/>
</dbReference>
<evidence type="ECO:0000313" key="2">
    <source>
        <dbReference type="Proteomes" id="UP000008021"/>
    </source>
</evidence>
<proteinExistence type="predicted"/>
<name>A0A0E0D962_9ORYZ</name>
<reference evidence="1" key="2">
    <citation type="submission" date="2018-05" db="EMBL/GenBank/DDBJ databases">
        <title>OmerRS3 (Oryza meridionalis Reference Sequence Version 3).</title>
        <authorList>
            <person name="Zhang J."/>
            <person name="Kudrna D."/>
            <person name="Lee S."/>
            <person name="Talag J."/>
            <person name="Welchert J."/>
            <person name="Wing R.A."/>
        </authorList>
    </citation>
    <scope>NUCLEOTIDE SEQUENCE [LARGE SCALE GENOMIC DNA]</scope>
    <source>
        <strain evidence="1">cv. OR44</strain>
    </source>
</reference>
<evidence type="ECO:0000313" key="1">
    <source>
        <dbReference type="EnsemblPlants" id="OMERI03G36780.1"/>
    </source>
</evidence>
<dbReference type="STRING" id="40149.A0A0E0D962"/>
<dbReference type="Gramene" id="OMERI03G36780.1">
    <property type="protein sequence ID" value="OMERI03G36780.1"/>
    <property type="gene ID" value="OMERI03G36780"/>
</dbReference>
<reference evidence="1" key="1">
    <citation type="submission" date="2015-04" db="UniProtKB">
        <authorList>
            <consortium name="EnsemblPlants"/>
        </authorList>
    </citation>
    <scope>IDENTIFICATION</scope>
</reference>
<accession>A0A0E0D962</accession>
<dbReference type="AlphaFoldDB" id="A0A0E0D962"/>
<organism evidence="1">
    <name type="scientific">Oryza meridionalis</name>
    <dbReference type="NCBI Taxonomy" id="40149"/>
    <lineage>
        <taxon>Eukaryota</taxon>
        <taxon>Viridiplantae</taxon>
        <taxon>Streptophyta</taxon>
        <taxon>Embryophyta</taxon>
        <taxon>Tracheophyta</taxon>
        <taxon>Spermatophyta</taxon>
        <taxon>Magnoliopsida</taxon>
        <taxon>Liliopsida</taxon>
        <taxon>Poales</taxon>
        <taxon>Poaceae</taxon>
        <taxon>BOP clade</taxon>
        <taxon>Oryzoideae</taxon>
        <taxon>Oryzeae</taxon>
        <taxon>Oryzinae</taxon>
        <taxon>Oryza</taxon>
    </lineage>
</organism>
<protein>
    <submittedName>
        <fullName evidence="1">Uncharacterized protein</fullName>
    </submittedName>
</protein>
<keyword evidence="2" id="KW-1185">Reference proteome</keyword>